<accession>A0ABT2M0K9</accession>
<protein>
    <submittedName>
        <fullName evidence="1">Uncharacterized protein</fullName>
    </submittedName>
</protein>
<dbReference type="Proteomes" id="UP001431199">
    <property type="component" value="Unassembled WGS sequence"/>
</dbReference>
<reference evidence="1" key="1">
    <citation type="submission" date="2022-09" db="EMBL/GenBank/DDBJ databases">
        <title>Eubacterium sp. LFL-14 isolated from human feces.</title>
        <authorList>
            <person name="Liu F."/>
        </authorList>
    </citation>
    <scope>NUCLEOTIDE SEQUENCE</scope>
    <source>
        <strain evidence="1">LFL-14</strain>
    </source>
</reference>
<dbReference type="RefSeq" id="WP_260978214.1">
    <property type="nucleotide sequence ID" value="NZ_JAODBU010000002.1"/>
</dbReference>
<sequence>MAKYEGVFACGHSGNVYVTGKMSERQWKIDRMFEEDCPECKKKKIVEKIKKSFKESEKNGFPKLSGSLKQIQWANSIRMDFYNQWKNEYSWIGEIIKENTEAKFWIDYRNKFKDKDFVLAYHNKMDEEKQKTIKLNNSSIEPKKILHDGIVEIYEEDKCVCLKYKKDKDFIDIVRNKDYQWSQDYKCWYKHLSKYTGKFEDRAAEVGHLLLNSGFIINIEDEEICKNAISGKFGKDMSRRIIPFGDSRIEIVWGVSNSSLYNQAMLINNAKWNGFGAIVVVDESNADKIKEFAKKNNFVIEKNAVTILEKFSI</sequence>
<evidence type="ECO:0000313" key="1">
    <source>
        <dbReference type="EMBL" id="MCT7397778.1"/>
    </source>
</evidence>
<evidence type="ECO:0000313" key="2">
    <source>
        <dbReference type="Proteomes" id="UP001431199"/>
    </source>
</evidence>
<comment type="caution">
    <text evidence="1">The sequence shown here is derived from an EMBL/GenBank/DDBJ whole genome shotgun (WGS) entry which is preliminary data.</text>
</comment>
<gene>
    <name evidence="1" type="ORF">N5B56_01585</name>
</gene>
<dbReference type="EMBL" id="JAODBU010000002">
    <property type="protein sequence ID" value="MCT7397778.1"/>
    <property type="molecule type" value="Genomic_DNA"/>
</dbReference>
<keyword evidence="2" id="KW-1185">Reference proteome</keyword>
<proteinExistence type="predicted"/>
<organism evidence="1 2">
    <name type="scientific">Eubacterium album</name>
    <dbReference type="NCBI Taxonomy" id="2978477"/>
    <lineage>
        <taxon>Bacteria</taxon>
        <taxon>Bacillati</taxon>
        <taxon>Bacillota</taxon>
        <taxon>Clostridia</taxon>
        <taxon>Eubacteriales</taxon>
        <taxon>Eubacteriaceae</taxon>
        <taxon>Eubacterium</taxon>
    </lineage>
</organism>
<name>A0ABT2M0K9_9FIRM</name>